<comment type="caution">
    <text evidence="2">The sequence shown here is derived from an EMBL/GenBank/DDBJ whole genome shotgun (WGS) entry which is preliminary data.</text>
</comment>
<keyword evidence="1" id="KW-0732">Signal</keyword>
<accession>A0A822XV02</accession>
<sequence length="69" mass="7588">MQNLSLFAILSLPISLSYCSSPPQYKSIEKALFLPFPVGTQKHSSGGDTPSQPLPSSLSPFSLIFFFFF</sequence>
<keyword evidence="3" id="KW-1185">Reference proteome</keyword>
<protein>
    <submittedName>
        <fullName evidence="2">Uncharacterized protein</fullName>
    </submittedName>
</protein>
<evidence type="ECO:0000313" key="2">
    <source>
        <dbReference type="EMBL" id="DAD25454.1"/>
    </source>
</evidence>
<feature type="signal peptide" evidence="1">
    <location>
        <begin position="1"/>
        <end position="19"/>
    </location>
</feature>
<name>A0A822XV02_NELNU</name>
<evidence type="ECO:0000313" key="3">
    <source>
        <dbReference type="Proteomes" id="UP000607653"/>
    </source>
</evidence>
<reference evidence="2 3" key="1">
    <citation type="journal article" date="2020" name="Mol. Biol. Evol.">
        <title>Distinct Expression and Methylation Patterns for Genes with Different Fates following a Single Whole-Genome Duplication in Flowering Plants.</title>
        <authorList>
            <person name="Shi T."/>
            <person name="Rahmani R.S."/>
            <person name="Gugger P.F."/>
            <person name="Wang M."/>
            <person name="Li H."/>
            <person name="Zhang Y."/>
            <person name="Li Z."/>
            <person name="Wang Q."/>
            <person name="Van de Peer Y."/>
            <person name="Marchal K."/>
            <person name="Chen J."/>
        </authorList>
    </citation>
    <scope>NUCLEOTIDE SEQUENCE [LARGE SCALE GENOMIC DNA]</scope>
    <source>
        <tissue evidence="2">Leaf</tissue>
    </source>
</reference>
<evidence type="ECO:0000256" key="1">
    <source>
        <dbReference type="SAM" id="SignalP"/>
    </source>
</evidence>
<organism evidence="2 3">
    <name type="scientific">Nelumbo nucifera</name>
    <name type="common">Sacred lotus</name>
    <dbReference type="NCBI Taxonomy" id="4432"/>
    <lineage>
        <taxon>Eukaryota</taxon>
        <taxon>Viridiplantae</taxon>
        <taxon>Streptophyta</taxon>
        <taxon>Embryophyta</taxon>
        <taxon>Tracheophyta</taxon>
        <taxon>Spermatophyta</taxon>
        <taxon>Magnoliopsida</taxon>
        <taxon>Proteales</taxon>
        <taxon>Nelumbonaceae</taxon>
        <taxon>Nelumbo</taxon>
    </lineage>
</organism>
<dbReference type="AlphaFoldDB" id="A0A822XV02"/>
<proteinExistence type="predicted"/>
<dbReference type="EMBL" id="DUZY01000001">
    <property type="protein sequence ID" value="DAD25454.1"/>
    <property type="molecule type" value="Genomic_DNA"/>
</dbReference>
<gene>
    <name evidence="2" type="ORF">HUJ06_026918</name>
</gene>
<dbReference type="Proteomes" id="UP000607653">
    <property type="component" value="Unassembled WGS sequence"/>
</dbReference>
<feature type="chain" id="PRO_5032606938" evidence="1">
    <location>
        <begin position="20"/>
        <end position="69"/>
    </location>
</feature>